<feature type="transmembrane region" description="Helical" evidence="3">
    <location>
        <begin position="207"/>
        <end position="232"/>
    </location>
</feature>
<proteinExistence type="predicted"/>
<feature type="transmembrane region" description="Helical" evidence="3">
    <location>
        <begin position="269"/>
        <end position="287"/>
    </location>
</feature>
<evidence type="ECO:0000256" key="2">
    <source>
        <dbReference type="ARBA" id="ARBA00023012"/>
    </source>
</evidence>
<evidence type="ECO:0000256" key="1">
    <source>
        <dbReference type="ARBA" id="ARBA00022777"/>
    </source>
</evidence>
<dbReference type="CDD" id="cd16935">
    <property type="entry name" value="HATPase_AgrC-ComD-like"/>
    <property type="match status" value="1"/>
</dbReference>
<keyword evidence="2" id="KW-0902">Two-component regulatory system</keyword>
<dbReference type="GO" id="GO:0016301">
    <property type="term" value="F:kinase activity"/>
    <property type="evidence" value="ECO:0007669"/>
    <property type="project" value="UniProtKB-KW"/>
</dbReference>
<dbReference type="InterPro" id="IPR032834">
    <property type="entry name" value="NatK-like_C"/>
</dbReference>
<accession>A0A1M5UZD4</accession>
<evidence type="ECO:0000313" key="5">
    <source>
        <dbReference type="EMBL" id="SHH68351.1"/>
    </source>
</evidence>
<keyword evidence="3" id="KW-1133">Transmembrane helix</keyword>
<dbReference type="Proteomes" id="UP000184526">
    <property type="component" value="Unassembled WGS sequence"/>
</dbReference>
<dbReference type="OrthoDB" id="9156435at2"/>
<keyword evidence="1" id="KW-0418">Kinase</keyword>
<gene>
    <name evidence="5" type="ORF">SAMN02745196_01016</name>
</gene>
<dbReference type="Pfam" id="PF14501">
    <property type="entry name" value="HATPase_c_5"/>
    <property type="match status" value="1"/>
</dbReference>
<dbReference type="Gene3D" id="3.30.565.10">
    <property type="entry name" value="Histidine kinase-like ATPase, C-terminal domain"/>
    <property type="match status" value="1"/>
</dbReference>
<reference evidence="5 6" key="1">
    <citation type="submission" date="2016-11" db="EMBL/GenBank/DDBJ databases">
        <authorList>
            <person name="Jaros S."/>
            <person name="Januszkiewicz K."/>
            <person name="Wedrychowicz H."/>
        </authorList>
    </citation>
    <scope>NUCLEOTIDE SEQUENCE [LARGE SCALE GENOMIC DNA]</scope>
    <source>
        <strain evidence="5 6">DSM 3089</strain>
    </source>
</reference>
<keyword evidence="6" id="KW-1185">Reference proteome</keyword>
<dbReference type="SUPFAM" id="SSF55874">
    <property type="entry name" value="ATPase domain of HSP90 chaperone/DNA topoisomerase II/histidine kinase"/>
    <property type="match status" value="1"/>
</dbReference>
<keyword evidence="1" id="KW-0808">Transferase</keyword>
<feature type="transmembrane region" description="Helical" evidence="3">
    <location>
        <begin position="387"/>
        <end position="409"/>
    </location>
</feature>
<dbReference type="GO" id="GO:0000160">
    <property type="term" value="P:phosphorelay signal transduction system"/>
    <property type="evidence" value="ECO:0007669"/>
    <property type="project" value="UniProtKB-KW"/>
</dbReference>
<protein>
    <submittedName>
        <fullName evidence="5">GHKL domain-containing protein</fullName>
    </submittedName>
</protein>
<keyword evidence="3" id="KW-0472">Membrane</keyword>
<feature type="transmembrane region" description="Helical" evidence="3">
    <location>
        <begin position="364"/>
        <end position="381"/>
    </location>
</feature>
<dbReference type="GO" id="GO:0042802">
    <property type="term" value="F:identical protein binding"/>
    <property type="evidence" value="ECO:0007669"/>
    <property type="project" value="TreeGrafter"/>
</dbReference>
<dbReference type="PROSITE" id="PS50109">
    <property type="entry name" value="HIS_KIN"/>
    <property type="match status" value="1"/>
</dbReference>
<feature type="transmembrane region" description="Helical" evidence="3">
    <location>
        <begin position="299"/>
        <end position="322"/>
    </location>
</feature>
<dbReference type="InterPro" id="IPR005467">
    <property type="entry name" value="His_kinase_dom"/>
</dbReference>
<dbReference type="AlphaFoldDB" id="A0A1M5UZD4"/>
<dbReference type="PANTHER" id="PTHR40448">
    <property type="entry name" value="TWO-COMPONENT SENSOR HISTIDINE KINASE"/>
    <property type="match status" value="1"/>
</dbReference>
<name>A0A1M5UZD4_9CLOT</name>
<evidence type="ECO:0000313" key="6">
    <source>
        <dbReference type="Proteomes" id="UP000184526"/>
    </source>
</evidence>
<dbReference type="InterPro" id="IPR036890">
    <property type="entry name" value="HATPase_C_sf"/>
</dbReference>
<feature type="transmembrane region" description="Helical" evidence="3">
    <location>
        <begin position="239"/>
        <end position="257"/>
    </location>
</feature>
<sequence length="640" mass="73322">MYIKQSVKKTTTIFIAIAASSLFFLCIYSFDNKYTHNTSQGVNSLLVLSENDIENNPVRFLNHGWAFYPGVLLTPEDLKNRDTEYYMRYISIGSNMSLSSDSTNISPYGSGTYVMHLKLPETVATYALELPEIYSAFRLYVDDKLLLEIGNPDKDTYKDLTQNKIITFEKSGFVTITIAVSNYSHFYGGLVYPPSFGTSDGVNLFNLIRLIITLVSITLAIVTTIICLYLGFKMKQKNTLLFSLLCIAMCFFTSYPLLNNIFILPTFPWRTFELTSGIVILLLILILHNRMCNTKPIIAVISNTLVGVFCIITFLFGVFSYTLEPWMIKLYSNLVAYFKFFTAIYLIFTSYVTIKKQDIYLKPLLYSSVFFACSCLWDRLLKTYEPIFGGWFMEWGALALVLGIGVVILHNIIKAYSYNLTFAEEYRQVTRQLVMQREYSRQIKEYSDENRRITHDFRHHLRTIYSMAERSKEIEILTYLNTVTGILNSSKTIATRNFCDNTAVNALLNYYFNMSTQKNIIIDIKLHIPNKISLSDVEICTILGNLLENSIEACELLPQREGKILLSSKVSSQMYFVLIENNYDGKSNILNNKLISRKSDKSRHGIGLQSISKIIKGHNGTVEIHTLDDKFRVAIYLPLD</sequence>
<dbReference type="STRING" id="1121306.SAMN02745196_01016"/>
<feature type="domain" description="Histidine kinase" evidence="4">
    <location>
        <begin position="452"/>
        <end position="640"/>
    </location>
</feature>
<evidence type="ECO:0000256" key="3">
    <source>
        <dbReference type="SAM" id="Phobius"/>
    </source>
</evidence>
<feature type="transmembrane region" description="Helical" evidence="3">
    <location>
        <begin position="12"/>
        <end position="30"/>
    </location>
</feature>
<dbReference type="PANTHER" id="PTHR40448:SF1">
    <property type="entry name" value="TWO-COMPONENT SENSOR HISTIDINE KINASE"/>
    <property type="match status" value="1"/>
</dbReference>
<dbReference type="EMBL" id="FQXP01000004">
    <property type="protein sequence ID" value="SHH68351.1"/>
    <property type="molecule type" value="Genomic_DNA"/>
</dbReference>
<evidence type="ECO:0000259" key="4">
    <source>
        <dbReference type="PROSITE" id="PS50109"/>
    </source>
</evidence>
<dbReference type="RefSeq" id="WP_072830740.1">
    <property type="nucleotide sequence ID" value="NZ_FQXP01000004.1"/>
</dbReference>
<organism evidence="5 6">
    <name type="scientific">Clostridium collagenovorans DSM 3089</name>
    <dbReference type="NCBI Taxonomy" id="1121306"/>
    <lineage>
        <taxon>Bacteria</taxon>
        <taxon>Bacillati</taxon>
        <taxon>Bacillota</taxon>
        <taxon>Clostridia</taxon>
        <taxon>Eubacteriales</taxon>
        <taxon>Clostridiaceae</taxon>
        <taxon>Clostridium</taxon>
    </lineage>
</organism>
<keyword evidence="3" id="KW-0812">Transmembrane</keyword>
<feature type="transmembrane region" description="Helical" evidence="3">
    <location>
        <begin position="334"/>
        <end position="352"/>
    </location>
</feature>